<evidence type="ECO:0000256" key="1">
    <source>
        <dbReference type="SAM" id="MobiDB-lite"/>
    </source>
</evidence>
<feature type="compositionally biased region" description="Basic and acidic residues" evidence="1">
    <location>
        <begin position="62"/>
        <end position="74"/>
    </location>
</feature>
<keyword evidence="3" id="KW-1185">Reference proteome</keyword>
<feature type="region of interest" description="Disordered" evidence="1">
    <location>
        <begin position="62"/>
        <end position="83"/>
    </location>
</feature>
<reference evidence="2" key="1">
    <citation type="journal article" date="2023" name="G3 (Bethesda)">
        <title>A reference genome for the long-term kleptoplast-retaining sea slug Elysia crispata morphotype clarki.</title>
        <authorList>
            <person name="Eastman K.E."/>
            <person name="Pendleton A.L."/>
            <person name="Shaikh M.A."/>
            <person name="Suttiyut T."/>
            <person name="Ogas R."/>
            <person name="Tomko P."/>
            <person name="Gavelis G."/>
            <person name="Widhalm J.R."/>
            <person name="Wisecaver J.H."/>
        </authorList>
    </citation>
    <scope>NUCLEOTIDE SEQUENCE</scope>
    <source>
        <strain evidence="2">ECLA1</strain>
    </source>
</reference>
<comment type="caution">
    <text evidence="2">The sequence shown here is derived from an EMBL/GenBank/DDBJ whole genome shotgun (WGS) entry which is preliminary data.</text>
</comment>
<proteinExistence type="predicted"/>
<dbReference type="EMBL" id="JAWDGP010001331">
    <property type="protein sequence ID" value="KAK3792801.1"/>
    <property type="molecule type" value="Genomic_DNA"/>
</dbReference>
<accession>A0AAE1AT18</accession>
<evidence type="ECO:0000313" key="2">
    <source>
        <dbReference type="EMBL" id="KAK3792801.1"/>
    </source>
</evidence>
<protein>
    <submittedName>
        <fullName evidence="2">Uncharacterized protein</fullName>
    </submittedName>
</protein>
<dbReference type="Proteomes" id="UP001283361">
    <property type="component" value="Unassembled WGS sequence"/>
</dbReference>
<name>A0AAE1AT18_9GAST</name>
<gene>
    <name evidence="2" type="ORF">RRG08_029348</name>
</gene>
<organism evidence="2 3">
    <name type="scientific">Elysia crispata</name>
    <name type="common">lettuce slug</name>
    <dbReference type="NCBI Taxonomy" id="231223"/>
    <lineage>
        <taxon>Eukaryota</taxon>
        <taxon>Metazoa</taxon>
        <taxon>Spiralia</taxon>
        <taxon>Lophotrochozoa</taxon>
        <taxon>Mollusca</taxon>
        <taxon>Gastropoda</taxon>
        <taxon>Heterobranchia</taxon>
        <taxon>Euthyneura</taxon>
        <taxon>Panpulmonata</taxon>
        <taxon>Sacoglossa</taxon>
        <taxon>Placobranchoidea</taxon>
        <taxon>Plakobranchidae</taxon>
        <taxon>Elysia</taxon>
    </lineage>
</organism>
<evidence type="ECO:0000313" key="3">
    <source>
        <dbReference type="Proteomes" id="UP001283361"/>
    </source>
</evidence>
<dbReference type="AlphaFoldDB" id="A0AAE1AT18"/>
<sequence>MSVKLVIVSSKRSVNSRSFQANVCGGHDLPSQEQQGRPTPKISKCVNRRAWKIRMSLKRTSRYSDRTSTWREDTDQNFEPTPC</sequence>